<dbReference type="InterPro" id="IPR028203">
    <property type="entry name" value="PSII_CF48-like_dom"/>
</dbReference>
<name>A0A0J1EB90_RHOIS</name>
<organism evidence="4 5">
    <name type="scientific">Rhodopirellula islandica</name>
    <dbReference type="NCBI Taxonomy" id="595434"/>
    <lineage>
        <taxon>Bacteria</taxon>
        <taxon>Pseudomonadati</taxon>
        <taxon>Planctomycetota</taxon>
        <taxon>Planctomycetia</taxon>
        <taxon>Pirellulales</taxon>
        <taxon>Pirellulaceae</taxon>
        <taxon>Rhodopirellula</taxon>
    </lineage>
</organism>
<dbReference type="EMBL" id="LECT01000043">
    <property type="protein sequence ID" value="KLU02849.1"/>
    <property type="molecule type" value="Genomic_DNA"/>
</dbReference>
<comment type="caution">
    <text evidence="4">The sequence shown here is derived from an EMBL/GenBank/DDBJ whole genome shotgun (WGS) entry which is preliminary data.</text>
</comment>
<dbReference type="GO" id="GO:0015979">
    <property type="term" value="P:photosynthesis"/>
    <property type="evidence" value="ECO:0007669"/>
    <property type="project" value="UniProtKB-KW"/>
</dbReference>
<dbReference type="CDD" id="cd15482">
    <property type="entry name" value="Sialidase_non-viral"/>
    <property type="match status" value="1"/>
</dbReference>
<dbReference type="Proteomes" id="UP000036367">
    <property type="component" value="Unassembled WGS sequence"/>
</dbReference>
<evidence type="ECO:0000313" key="5">
    <source>
        <dbReference type="Proteomes" id="UP000036367"/>
    </source>
</evidence>
<dbReference type="GO" id="GO:0009523">
    <property type="term" value="C:photosystem II"/>
    <property type="evidence" value="ECO:0007669"/>
    <property type="project" value="UniProtKB-KW"/>
</dbReference>
<dbReference type="PANTHER" id="PTHR47199">
    <property type="entry name" value="PHOTOSYSTEM II STABILITY/ASSEMBLY FACTOR HCF136, CHLOROPLASTIC"/>
    <property type="match status" value="1"/>
</dbReference>
<dbReference type="PATRIC" id="fig|595434.4.peg.4882"/>
<dbReference type="Gene3D" id="2.130.10.10">
    <property type="entry name" value="YVTN repeat-like/Quinoprotein amine dehydrogenase"/>
    <property type="match status" value="2"/>
</dbReference>
<dbReference type="AlphaFoldDB" id="A0A0J1EB90"/>
<sequence length="380" mass="40276">MDSFSYFRVFKLPGMKLMPHHTSIAAAALLVVLTATMTTTSLAQVSSGEDSQATGWRLSETGTNVSLRGLSAVDDDVIWASGAEATVIRSLDGGETWHSCGPDGYDDLEFRCVCAFSANDACIASAGTPAVLLRTEDGGTSWKETYRAESDAAFFDAMQFWDAKRGQAVSDPVDGRLLVVETNDGGLSWKKLSTELPLSRLGEAAFAASNSSLLLGEDGRLWFGTGGATSDTSRLYTRSGWNQPWVPVSVPMPSSQASGIFAVCRGPAIVGVDAAGPLFCVGGDYRASETSKVTACISLDDGKTWQRVTVQPESFRSDVMAIPEGSPLARSLITVGPAGTDLSRDGTNWTSFSDVGFHALSVGKRKVFACGSEGRFARLD</sequence>
<feature type="domain" description="Photosynthesis system II assembly factor Ycf48/Hcf136-like" evidence="3">
    <location>
        <begin position="53"/>
        <end position="144"/>
    </location>
</feature>
<dbReference type="STRING" id="595434.RISK_005145"/>
<dbReference type="PANTHER" id="PTHR47199:SF2">
    <property type="entry name" value="PHOTOSYSTEM II STABILITY_ASSEMBLY FACTOR HCF136, CHLOROPLASTIC"/>
    <property type="match status" value="1"/>
</dbReference>
<dbReference type="SUPFAM" id="SSF110296">
    <property type="entry name" value="Oligoxyloglucan reducing end-specific cellobiohydrolase"/>
    <property type="match status" value="1"/>
</dbReference>
<dbReference type="Pfam" id="PF14870">
    <property type="entry name" value="PSII_BNR"/>
    <property type="match status" value="1"/>
</dbReference>
<dbReference type="InterPro" id="IPR015943">
    <property type="entry name" value="WD40/YVTN_repeat-like_dom_sf"/>
</dbReference>
<gene>
    <name evidence="4" type="ORF">RISK_005145</name>
</gene>
<keyword evidence="5" id="KW-1185">Reference proteome</keyword>
<evidence type="ECO:0000256" key="1">
    <source>
        <dbReference type="ARBA" id="ARBA00022531"/>
    </source>
</evidence>
<evidence type="ECO:0000256" key="2">
    <source>
        <dbReference type="ARBA" id="ARBA00023276"/>
    </source>
</evidence>
<evidence type="ECO:0000259" key="3">
    <source>
        <dbReference type="Pfam" id="PF14870"/>
    </source>
</evidence>
<reference evidence="4" key="1">
    <citation type="submission" date="2015-05" db="EMBL/GenBank/DDBJ databases">
        <title>Permanent draft genome of Rhodopirellula islandicus K833.</title>
        <authorList>
            <person name="Kizina J."/>
            <person name="Richter M."/>
            <person name="Glockner F.O."/>
            <person name="Harder J."/>
        </authorList>
    </citation>
    <scope>NUCLEOTIDE SEQUENCE [LARGE SCALE GENOMIC DNA]</scope>
    <source>
        <strain evidence="4">K833</strain>
    </source>
</reference>
<keyword evidence="2" id="KW-0604">Photosystem II</keyword>
<keyword evidence="1" id="KW-0602">Photosynthesis</keyword>
<accession>A0A0J1EB90</accession>
<evidence type="ECO:0000313" key="4">
    <source>
        <dbReference type="EMBL" id="KLU02849.1"/>
    </source>
</evidence>
<protein>
    <submittedName>
        <fullName evidence="4">Oxidoreductase</fullName>
    </submittedName>
</protein>
<proteinExistence type="predicted"/>